<keyword evidence="4" id="KW-1185">Reference proteome</keyword>
<sequence length="675" mass="78143">MFDVLFGWRKASRCKKVIKLAQCRLKLLKNKRHVIVKQLRQDSAHLIKTGYQNIAFHRAEQLIQDETAMAAYELLDRFCEFVLNNFSHIRKRKECPDDVNEAVSSLIYASARCGDIPELIIIRKLFEDRYGKKFTMAAVELLPESLVNRQVKDTLSAKPVSDEMKHRTINEIAEDYCLQKPEVLALEYYPEWQQQQPVKESSEHKVQAKDVQTSIAEIEDQITLVDSSSTRTSLSTDPSSTGVSDISSMDQQALPNVSESILHKKVEKVENSVGADSRSISGQGIEEIKGVVYKADTCEAETAVEIKEERSFRASSLESLPKFCEETIVYLDDIEACQSPTVKAEDSQNQRFYKFKSPILSKRVNFLNSCDQNYWERYESGTKKLTPRGSQRSYSVSRKRSRRRLVYSENQSAKDVESSSYYEQPRKRNFNHKPRSRQQRKQQNNELVAEGEERSSNDAEMRQKQFSSREFRVTPLTSNRRCYPEKPCCRCCCNHESPCYFSTDEDNNDSEIPPRKEKNSVSRHCRDRMFQTEESNYEIKRAPLMPPKPRRRSYDNEAMVCDDFTNPDHQIHIRNNGAKAVPMELALQGGRASFGSCRTRKDTEVPPYLRAVTMPPERSNDRSKDEYQRSNSCPVRYPNHVHPKLPDYDDLAARFVALKKENMLNKLQHCRKQHV</sequence>
<evidence type="ECO:0000256" key="2">
    <source>
        <dbReference type="SAM" id="MobiDB-lite"/>
    </source>
</evidence>
<evidence type="ECO:0000313" key="4">
    <source>
        <dbReference type="Proteomes" id="UP001187192"/>
    </source>
</evidence>
<dbReference type="FunFam" id="1.20.1260.60:FF:000002">
    <property type="entry name" value="Vacuolar protein sorting-associated protein IST1"/>
    <property type="match status" value="1"/>
</dbReference>
<organism evidence="3 4">
    <name type="scientific">Ficus carica</name>
    <name type="common">Common fig</name>
    <dbReference type="NCBI Taxonomy" id="3494"/>
    <lineage>
        <taxon>Eukaryota</taxon>
        <taxon>Viridiplantae</taxon>
        <taxon>Streptophyta</taxon>
        <taxon>Embryophyta</taxon>
        <taxon>Tracheophyta</taxon>
        <taxon>Spermatophyta</taxon>
        <taxon>Magnoliopsida</taxon>
        <taxon>eudicotyledons</taxon>
        <taxon>Gunneridae</taxon>
        <taxon>Pentapetalae</taxon>
        <taxon>rosids</taxon>
        <taxon>fabids</taxon>
        <taxon>Rosales</taxon>
        <taxon>Moraceae</taxon>
        <taxon>Ficeae</taxon>
        <taxon>Ficus</taxon>
    </lineage>
</organism>
<comment type="similarity">
    <text evidence="1">Belongs to the IST1 family.</text>
</comment>
<feature type="compositionally biased region" description="Basic and acidic residues" evidence="2">
    <location>
        <begin position="451"/>
        <end position="471"/>
    </location>
</feature>
<gene>
    <name evidence="3" type="ORF">TIFTF001_026223</name>
</gene>
<reference evidence="3" key="1">
    <citation type="submission" date="2023-07" db="EMBL/GenBank/DDBJ databases">
        <title>draft genome sequence of fig (Ficus carica).</title>
        <authorList>
            <person name="Takahashi T."/>
            <person name="Nishimura K."/>
        </authorList>
    </citation>
    <scope>NUCLEOTIDE SEQUENCE</scope>
</reference>
<dbReference type="Pfam" id="PF03398">
    <property type="entry name" value="Ist1"/>
    <property type="match status" value="1"/>
</dbReference>
<evidence type="ECO:0000256" key="1">
    <source>
        <dbReference type="ARBA" id="ARBA00005536"/>
    </source>
</evidence>
<name>A0AA88DKU4_FICCA</name>
<dbReference type="PANTHER" id="PTHR12161:SF44">
    <property type="entry name" value="REGULATOR OF VPS4 ACTIVITY IN THE MVB PATHWAY PROTEIN"/>
    <property type="match status" value="1"/>
</dbReference>
<dbReference type="Gene3D" id="1.20.1260.60">
    <property type="entry name" value="Vacuolar protein sorting-associated protein Ist1"/>
    <property type="match status" value="1"/>
</dbReference>
<evidence type="ECO:0000313" key="3">
    <source>
        <dbReference type="EMBL" id="GMN57107.1"/>
    </source>
</evidence>
<protein>
    <recommendedName>
        <fullName evidence="5">Vacuolar protein sorting-associated protein Ist1</fullName>
    </recommendedName>
</protein>
<dbReference type="PANTHER" id="PTHR12161">
    <property type="entry name" value="IST1 FAMILY MEMBER"/>
    <property type="match status" value="1"/>
</dbReference>
<dbReference type="InterPro" id="IPR005061">
    <property type="entry name" value="Ist1"/>
</dbReference>
<feature type="compositionally biased region" description="Basic residues" evidence="2">
    <location>
        <begin position="427"/>
        <end position="440"/>
    </location>
</feature>
<dbReference type="Proteomes" id="UP001187192">
    <property type="component" value="Unassembled WGS sequence"/>
</dbReference>
<feature type="region of interest" description="Disordered" evidence="2">
    <location>
        <begin position="384"/>
        <end position="471"/>
    </location>
</feature>
<dbReference type="InterPro" id="IPR042277">
    <property type="entry name" value="IST1-like"/>
</dbReference>
<proteinExistence type="inferred from homology"/>
<accession>A0AA88DKU4</accession>
<feature type="region of interest" description="Disordered" evidence="2">
    <location>
        <begin position="612"/>
        <end position="638"/>
    </location>
</feature>
<dbReference type="EMBL" id="BTGU01000068">
    <property type="protein sequence ID" value="GMN57107.1"/>
    <property type="molecule type" value="Genomic_DNA"/>
</dbReference>
<dbReference type="GO" id="GO:0015031">
    <property type="term" value="P:protein transport"/>
    <property type="evidence" value="ECO:0007669"/>
    <property type="project" value="InterPro"/>
</dbReference>
<feature type="compositionally biased region" description="Basic and acidic residues" evidence="2">
    <location>
        <begin position="618"/>
        <end position="628"/>
    </location>
</feature>
<dbReference type="AlphaFoldDB" id="A0AA88DKU4"/>
<evidence type="ECO:0008006" key="5">
    <source>
        <dbReference type="Google" id="ProtNLM"/>
    </source>
</evidence>
<comment type="caution">
    <text evidence="3">The sequence shown here is derived from an EMBL/GenBank/DDBJ whole genome shotgun (WGS) entry which is preliminary data.</text>
</comment>